<reference evidence="1" key="2">
    <citation type="submission" date="2020-05" db="UniProtKB">
        <authorList>
            <consortium name="EnsemblMetazoa"/>
        </authorList>
    </citation>
    <scope>IDENTIFICATION</scope>
    <source>
        <strain evidence="1">IAEA</strain>
    </source>
</reference>
<dbReference type="Proteomes" id="UP000092445">
    <property type="component" value="Unassembled WGS sequence"/>
</dbReference>
<reference evidence="2" key="1">
    <citation type="submission" date="2014-03" db="EMBL/GenBank/DDBJ databases">
        <authorList>
            <person name="Aksoy S."/>
            <person name="Warren W."/>
            <person name="Wilson R.K."/>
        </authorList>
    </citation>
    <scope>NUCLEOTIDE SEQUENCE [LARGE SCALE GENOMIC DNA]</scope>
    <source>
        <strain evidence="2">IAEA</strain>
    </source>
</reference>
<dbReference type="EnsemblMetazoa" id="GPAI035757-RA">
    <property type="protein sequence ID" value="GPAI035757-PA"/>
    <property type="gene ID" value="GPAI035757"/>
</dbReference>
<accession>A0A1B0A6D1</accession>
<sequence length="131" mass="14566">MVILAIANTTGRGKFTAFGVVTADLEEMVIFISTCTLSPMDLTDVVRKLFSSLKYFNATFNDKNHIHSLILQARDVRLITPSLSSLKTSPYCIMHTELLTSFVLDINGNGCALRFEVVDNVYNVQDAPVLY</sequence>
<keyword evidence="2" id="KW-1185">Reference proteome</keyword>
<dbReference type="AlphaFoldDB" id="A0A1B0A6D1"/>
<evidence type="ECO:0000313" key="1">
    <source>
        <dbReference type="EnsemblMetazoa" id="GPAI035757-PA"/>
    </source>
</evidence>
<protein>
    <submittedName>
        <fullName evidence="1">Uncharacterized protein</fullName>
    </submittedName>
</protein>
<dbReference type="VEuPathDB" id="VectorBase:GPAI035757"/>
<organism evidence="1 2">
    <name type="scientific">Glossina pallidipes</name>
    <name type="common">Tsetse fly</name>
    <dbReference type="NCBI Taxonomy" id="7398"/>
    <lineage>
        <taxon>Eukaryota</taxon>
        <taxon>Metazoa</taxon>
        <taxon>Ecdysozoa</taxon>
        <taxon>Arthropoda</taxon>
        <taxon>Hexapoda</taxon>
        <taxon>Insecta</taxon>
        <taxon>Pterygota</taxon>
        <taxon>Neoptera</taxon>
        <taxon>Endopterygota</taxon>
        <taxon>Diptera</taxon>
        <taxon>Brachycera</taxon>
        <taxon>Muscomorpha</taxon>
        <taxon>Hippoboscoidea</taxon>
        <taxon>Glossinidae</taxon>
        <taxon>Glossina</taxon>
    </lineage>
</organism>
<name>A0A1B0A6D1_GLOPL</name>
<proteinExistence type="predicted"/>
<evidence type="ECO:0000313" key="2">
    <source>
        <dbReference type="Proteomes" id="UP000092445"/>
    </source>
</evidence>